<reference evidence="6 7" key="2">
    <citation type="submission" date="2025-05" db="UniProtKB">
        <authorList>
            <consortium name="RefSeq"/>
        </authorList>
    </citation>
    <scope>IDENTIFICATION</scope>
</reference>
<evidence type="ECO:0000259" key="3">
    <source>
        <dbReference type="Pfam" id="PF01397"/>
    </source>
</evidence>
<protein>
    <submittedName>
        <fullName evidence="6 7">(-)-germacrene D synthase-like</fullName>
    </submittedName>
</protein>
<evidence type="ECO:0000256" key="1">
    <source>
        <dbReference type="ARBA" id="ARBA00004721"/>
    </source>
</evidence>
<dbReference type="PANTHER" id="PTHR31225">
    <property type="entry name" value="OS04G0344100 PROTEIN-RELATED"/>
    <property type="match status" value="1"/>
</dbReference>
<dbReference type="InterPro" id="IPR050148">
    <property type="entry name" value="Terpene_synthase-like"/>
</dbReference>
<evidence type="ECO:0000313" key="6">
    <source>
        <dbReference type="RefSeq" id="XP_015081771.1"/>
    </source>
</evidence>
<dbReference type="CDD" id="cd00684">
    <property type="entry name" value="Terpene_cyclase_plant_C1"/>
    <property type="match status" value="1"/>
</dbReference>
<keyword evidence="5" id="KW-1185">Reference proteome</keyword>
<name>A0ABM1H832_SOLPN</name>
<dbReference type="Gene3D" id="1.50.10.130">
    <property type="entry name" value="Terpene synthase, N-terminal domain"/>
    <property type="match status" value="1"/>
</dbReference>
<proteinExistence type="predicted"/>
<evidence type="ECO:0000256" key="2">
    <source>
        <dbReference type="ARBA" id="ARBA00022723"/>
    </source>
</evidence>
<organism evidence="5 6">
    <name type="scientific">Solanum pennellii</name>
    <name type="common">Tomato</name>
    <name type="synonym">Lycopersicon pennellii</name>
    <dbReference type="NCBI Taxonomy" id="28526"/>
    <lineage>
        <taxon>Eukaryota</taxon>
        <taxon>Viridiplantae</taxon>
        <taxon>Streptophyta</taxon>
        <taxon>Embryophyta</taxon>
        <taxon>Tracheophyta</taxon>
        <taxon>Spermatophyta</taxon>
        <taxon>Magnoliopsida</taxon>
        <taxon>eudicotyledons</taxon>
        <taxon>Gunneridae</taxon>
        <taxon>Pentapetalae</taxon>
        <taxon>asterids</taxon>
        <taxon>lamiids</taxon>
        <taxon>Solanales</taxon>
        <taxon>Solanaceae</taxon>
        <taxon>Solanoideae</taxon>
        <taxon>Solaneae</taxon>
        <taxon>Solanum</taxon>
        <taxon>Solanum subgen. Lycopersicon</taxon>
    </lineage>
</organism>
<comment type="pathway">
    <text evidence="1">Secondary metabolite biosynthesis; terpenoid biosynthesis.</text>
</comment>
<dbReference type="Proteomes" id="UP000694930">
    <property type="component" value="Chromosome 7"/>
</dbReference>
<dbReference type="GeneID" id="107025497"/>
<dbReference type="InterPro" id="IPR036965">
    <property type="entry name" value="Terpene_synth_N_sf"/>
</dbReference>
<dbReference type="InterPro" id="IPR001906">
    <property type="entry name" value="Terpene_synth_N"/>
</dbReference>
<gene>
    <name evidence="6 7" type="primary">LOC107025497</name>
</gene>
<feature type="domain" description="Terpene synthase metal-binding" evidence="4">
    <location>
        <begin position="255"/>
        <end position="494"/>
    </location>
</feature>
<keyword evidence="2" id="KW-0479">Metal-binding</keyword>
<accession>A0ABM1H832</accession>
<dbReference type="InterPro" id="IPR034741">
    <property type="entry name" value="Terpene_cyclase-like_1_C"/>
</dbReference>
<dbReference type="InterPro" id="IPR008930">
    <property type="entry name" value="Terpenoid_cyclase/PrenylTrfase"/>
</dbReference>
<dbReference type="InterPro" id="IPR005630">
    <property type="entry name" value="Terpene_synthase_metal-bd"/>
</dbReference>
<evidence type="ECO:0000313" key="5">
    <source>
        <dbReference type="Proteomes" id="UP000694930"/>
    </source>
</evidence>
<dbReference type="SFLD" id="SFLDG01019">
    <property type="entry name" value="Terpene_Cyclase_Like_1_C_Termi"/>
    <property type="match status" value="1"/>
</dbReference>
<feature type="domain" description="Terpene synthase N-terminal" evidence="3">
    <location>
        <begin position="21"/>
        <end position="197"/>
    </location>
</feature>
<evidence type="ECO:0000313" key="7">
    <source>
        <dbReference type="RefSeq" id="XP_027774378.1"/>
    </source>
</evidence>
<reference evidence="5" key="1">
    <citation type="journal article" date="2014" name="Nat. Genet.">
        <title>The genome of the stress-tolerant wild tomato species Solanum pennellii.</title>
        <authorList>
            <person name="Bolger A."/>
            <person name="Scossa F."/>
            <person name="Bolger M.E."/>
            <person name="Lanz C."/>
            <person name="Maumus F."/>
            <person name="Tohge T."/>
            <person name="Quesneville H."/>
            <person name="Alseekh S."/>
            <person name="Sorensen I."/>
            <person name="Lichtenstein G."/>
            <person name="Fich E.A."/>
            <person name="Conte M."/>
            <person name="Keller H."/>
            <person name="Schneeberger K."/>
            <person name="Schwacke R."/>
            <person name="Ofner I."/>
            <person name="Vrebalov J."/>
            <person name="Xu Y."/>
            <person name="Osorio S."/>
            <person name="Aflitos S.A."/>
            <person name="Schijlen E."/>
            <person name="Jimenez-Gomez J.M."/>
            <person name="Ryngajllo M."/>
            <person name="Kimura S."/>
            <person name="Kumar R."/>
            <person name="Koenig D."/>
            <person name="Headland L.R."/>
            <person name="Maloof J.N."/>
            <person name="Sinha N."/>
            <person name="van Ham R.C."/>
            <person name="Lankhorst R.K."/>
            <person name="Mao L."/>
            <person name="Vogel A."/>
            <person name="Arsova B."/>
            <person name="Panstruga R."/>
            <person name="Fei Z."/>
            <person name="Rose J.K."/>
            <person name="Zamir D."/>
            <person name="Carrari F."/>
            <person name="Giovannoni J.J."/>
            <person name="Weigel D."/>
            <person name="Usadel B."/>
            <person name="Fernie A.R."/>
        </authorList>
    </citation>
    <scope>NUCLEOTIDE SEQUENCE [LARGE SCALE GENOMIC DNA]</scope>
</reference>
<dbReference type="SFLD" id="SFLDS00005">
    <property type="entry name" value="Isoprenoid_Synthase_Type_I"/>
    <property type="match status" value="1"/>
</dbReference>
<dbReference type="PANTHER" id="PTHR31225:SF226">
    <property type="entry name" value="SESQUITERPENE SYNTHASE-LIKE"/>
    <property type="match status" value="1"/>
</dbReference>
<evidence type="ECO:0000259" key="4">
    <source>
        <dbReference type="Pfam" id="PF03936"/>
    </source>
</evidence>
<dbReference type="InterPro" id="IPR044814">
    <property type="entry name" value="Terpene_cyclase_plant_C1"/>
</dbReference>
<sequence length="552" mass="64012">MVGFGGEAEITRRCANHHPSVWGDHFLTYANLLGANEWEEKEHEDQEEGVRKMLVISPSKSLQKLELINTIQLLGVSYHFEHEIEESLSEVYNDYEEWIGDGESHNLHAVALSFRLLRQQGYYVSSDIFRKFTDEKGNYKETLVSDVQGLLSLYEAAQFRIDDEEILDEAINFSTTHLKLLLPNLSDPLVAQVSNALKFPINNIIVRVGMRNYISFYQEDKSHNEMLLNFAKLDFNILQRLHKRELCDITRWWEESEIARALPFARDRVVELYFWSLGVYFEPQYSVARKLLTKVLCFCSVMDDTYDTYGTLDELTLLTRAIESWDNDASEQLPPYMKVSYRALVQVYNETEKELENLGNKMTFRVKYSINEMKKLLRAYFQEAKWYHGKDVPTMEQYIKNGIPSSTYLLLATTSWLGMGDVATKDAFDWMSNEPTILVASSIIARLLNDLVTHEIEVERGDVASGIECYMNEYGATKEEAYMEIRKIIENNWKVLNRGCLKPTTVPRVLLMPVLNLTRVAEFFYKDEDAYTFSKNNLKDVISMVLIDPIKA</sequence>
<dbReference type="SUPFAM" id="SSF48239">
    <property type="entry name" value="Terpenoid cyclases/Protein prenyltransferases"/>
    <property type="match status" value="1"/>
</dbReference>
<dbReference type="InterPro" id="IPR008949">
    <property type="entry name" value="Isoprenoid_synthase_dom_sf"/>
</dbReference>
<dbReference type="Gene3D" id="1.10.600.10">
    <property type="entry name" value="Farnesyl Diphosphate Synthase"/>
    <property type="match status" value="1"/>
</dbReference>
<dbReference type="Pfam" id="PF03936">
    <property type="entry name" value="Terpene_synth_C"/>
    <property type="match status" value="1"/>
</dbReference>
<dbReference type="SUPFAM" id="SSF48576">
    <property type="entry name" value="Terpenoid synthases"/>
    <property type="match status" value="1"/>
</dbReference>
<dbReference type="RefSeq" id="XP_015081771.1">
    <property type="nucleotide sequence ID" value="XM_015226285.2"/>
</dbReference>
<dbReference type="Pfam" id="PF01397">
    <property type="entry name" value="Terpene_synth"/>
    <property type="match status" value="1"/>
</dbReference>
<dbReference type="RefSeq" id="XP_027774378.1">
    <property type="nucleotide sequence ID" value="XM_027918577.1"/>
</dbReference>